<name>A0A8X6YWE9_9ARAC</name>
<reference evidence="1" key="1">
    <citation type="submission" date="2020-08" db="EMBL/GenBank/DDBJ databases">
        <title>Multicomponent nature underlies the extraordinary mechanical properties of spider dragline silk.</title>
        <authorList>
            <person name="Kono N."/>
            <person name="Nakamura H."/>
            <person name="Mori M."/>
            <person name="Yoshida Y."/>
            <person name="Ohtoshi R."/>
            <person name="Malay A.D."/>
            <person name="Moran D.A.P."/>
            <person name="Tomita M."/>
            <person name="Numata K."/>
            <person name="Arakawa K."/>
        </authorList>
    </citation>
    <scope>NUCLEOTIDE SEQUENCE</scope>
</reference>
<dbReference type="Proteomes" id="UP000886998">
    <property type="component" value="Unassembled WGS sequence"/>
</dbReference>
<sequence length="83" mass="9618">MAHYSGGSIRTLSMHAKGKYRENFGTNRDFWWMLLALEPQMMTMLLENFFVAPVTASSITEIDEIMIRKASFGHDHHSVRTRN</sequence>
<proteinExistence type="predicted"/>
<accession>A0A8X6YWE9</accession>
<organism evidence="1 2">
    <name type="scientific">Trichonephila inaurata madagascariensis</name>
    <dbReference type="NCBI Taxonomy" id="2747483"/>
    <lineage>
        <taxon>Eukaryota</taxon>
        <taxon>Metazoa</taxon>
        <taxon>Ecdysozoa</taxon>
        <taxon>Arthropoda</taxon>
        <taxon>Chelicerata</taxon>
        <taxon>Arachnida</taxon>
        <taxon>Araneae</taxon>
        <taxon>Araneomorphae</taxon>
        <taxon>Entelegynae</taxon>
        <taxon>Araneoidea</taxon>
        <taxon>Nephilidae</taxon>
        <taxon>Trichonephila</taxon>
        <taxon>Trichonephila inaurata</taxon>
    </lineage>
</organism>
<keyword evidence="2" id="KW-1185">Reference proteome</keyword>
<dbReference type="EMBL" id="BMAV01022936">
    <property type="protein sequence ID" value="GFY78328.1"/>
    <property type="molecule type" value="Genomic_DNA"/>
</dbReference>
<evidence type="ECO:0000313" key="1">
    <source>
        <dbReference type="EMBL" id="GFY78328.1"/>
    </source>
</evidence>
<dbReference type="AlphaFoldDB" id="A0A8X6YWE9"/>
<protein>
    <submittedName>
        <fullName evidence="1">Uncharacterized protein</fullName>
    </submittedName>
</protein>
<evidence type="ECO:0000313" key="2">
    <source>
        <dbReference type="Proteomes" id="UP000886998"/>
    </source>
</evidence>
<gene>
    <name evidence="1" type="ORF">TNIN_319751</name>
</gene>
<comment type="caution">
    <text evidence="1">The sequence shown here is derived from an EMBL/GenBank/DDBJ whole genome shotgun (WGS) entry which is preliminary data.</text>
</comment>